<dbReference type="AlphaFoldDB" id="A0A316WPQ4"/>
<dbReference type="RefSeq" id="WP_109622274.1">
    <property type="nucleotide sequence ID" value="NZ_PPEI02000004.1"/>
</dbReference>
<accession>A0A316WPQ4</accession>
<feature type="chain" id="PRO_5016388873" evidence="1">
    <location>
        <begin position="19"/>
        <end position="153"/>
    </location>
</feature>
<keyword evidence="3" id="KW-1185">Reference proteome</keyword>
<keyword evidence="1" id="KW-0732">Signal</keyword>
<comment type="caution">
    <text evidence="2">The sequence shown here is derived from an EMBL/GenBank/DDBJ whole genome shotgun (WGS) entry which is preliminary data.</text>
</comment>
<sequence>MKKIILLLGMASSSVTLAQITDVSDVAKSIKCESIGKVSPIGVFMGEMKKCPGDVYEFIYRDYKYTKITEIKQFSFADKDGAYEFLYKSIAKGLENPPKDDVVLKLPEDLLSIKFEKALGITTATIYHTNKVGITGMTQSFTKKQLDKLFGKK</sequence>
<feature type="signal peptide" evidence="1">
    <location>
        <begin position="1"/>
        <end position="18"/>
    </location>
</feature>
<reference evidence="2" key="1">
    <citation type="submission" date="2018-04" db="EMBL/GenBank/DDBJ databases">
        <title>Draft Genome Sequences of Chryseobacterium lactis NCTC11390T isolated from milk, Chryseobacterium oncorhynchi 701B-08T from rainbow trout, and Chryseobacterium viscerum 687B-08T from diseased fish.</title>
        <authorList>
            <person name="Jeong J.-J."/>
            <person name="Lee Y.J."/>
            <person name="Pathiraja D."/>
            <person name="Park B."/>
            <person name="Choi I.-G."/>
            <person name="Kim K.D."/>
        </authorList>
    </citation>
    <scope>NUCLEOTIDE SEQUENCE [LARGE SCALE GENOMIC DNA]</scope>
    <source>
        <strain evidence="2">701B-08</strain>
    </source>
</reference>
<name>A0A316WPQ4_9FLAO</name>
<proteinExistence type="predicted"/>
<evidence type="ECO:0000256" key="1">
    <source>
        <dbReference type="SAM" id="SignalP"/>
    </source>
</evidence>
<organism evidence="2 3">
    <name type="scientific">Chryseobacterium oncorhynchi</name>
    <dbReference type="NCBI Taxonomy" id="741074"/>
    <lineage>
        <taxon>Bacteria</taxon>
        <taxon>Pseudomonadati</taxon>
        <taxon>Bacteroidota</taxon>
        <taxon>Flavobacteriia</taxon>
        <taxon>Flavobacteriales</taxon>
        <taxon>Weeksellaceae</taxon>
        <taxon>Chryseobacterium group</taxon>
        <taxon>Chryseobacterium</taxon>
    </lineage>
</organism>
<gene>
    <name evidence="2" type="ORF">C1638_015015</name>
</gene>
<dbReference type="EMBL" id="PPEI02000004">
    <property type="protein sequence ID" value="PWN63372.1"/>
    <property type="molecule type" value="Genomic_DNA"/>
</dbReference>
<evidence type="ECO:0000313" key="2">
    <source>
        <dbReference type="EMBL" id="PWN63372.1"/>
    </source>
</evidence>
<dbReference type="Proteomes" id="UP000236182">
    <property type="component" value="Unassembled WGS sequence"/>
</dbReference>
<dbReference type="OrthoDB" id="1248654at2"/>
<protein>
    <submittedName>
        <fullName evidence="2">Uncharacterized protein</fullName>
    </submittedName>
</protein>
<evidence type="ECO:0000313" key="3">
    <source>
        <dbReference type="Proteomes" id="UP000236182"/>
    </source>
</evidence>